<gene>
    <name evidence="2" type="ORF">SEPCBS119000_006713</name>
</gene>
<keyword evidence="1" id="KW-0175">Coiled coil</keyword>
<dbReference type="EMBL" id="CAWUON010000229">
    <property type="protein sequence ID" value="CAK7275481.1"/>
    <property type="molecule type" value="Genomic_DNA"/>
</dbReference>
<dbReference type="Proteomes" id="UP001642502">
    <property type="component" value="Unassembled WGS sequence"/>
</dbReference>
<comment type="caution">
    <text evidence="2">The sequence shown here is derived from an EMBL/GenBank/DDBJ whole genome shotgun (WGS) entry which is preliminary data.</text>
</comment>
<feature type="coiled-coil region" evidence="1">
    <location>
        <begin position="206"/>
        <end position="247"/>
    </location>
</feature>
<accession>A0ABP0E4G3</accession>
<sequence>MGFLQIKGPLSATPPPLAGSVQGTVDKLASFFLSKFQESKQESELMTLQCATQLKFEALEKMHEQQTRAMTELRKELQTEMHSELQSFRDKAATLFLEQFSAQLDTIGARRNEKGELALSRLEHRVDDEFRNIGEQLSDLSTKVAVNNAALSAAIEDTGRKMSSGNEVSAESLRHCESEVRSKFSRFEVLLSSYKTEASIESDKISRTLQDANKRLQNKVDSLELTVMRQSEELASQLDKIDRLETQTRSLPRIEMDYKKEQAALRTAITTQNDEISNLAMRIRENCAPICRNPACRFKAMETANATLTDINST</sequence>
<name>A0ABP0E4G3_9PEZI</name>
<keyword evidence="3" id="KW-1185">Reference proteome</keyword>
<protein>
    <submittedName>
        <fullName evidence="2">Uncharacterized protein</fullName>
    </submittedName>
</protein>
<evidence type="ECO:0000313" key="2">
    <source>
        <dbReference type="EMBL" id="CAK7275481.1"/>
    </source>
</evidence>
<reference evidence="2 3" key="1">
    <citation type="submission" date="2024-01" db="EMBL/GenBank/DDBJ databases">
        <authorList>
            <person name="Allen C."/>
            <person name="Tagirdzhanova G."/>
        </authorList>
    </citation>
    <scope>NUCLEOTIDE SEQUENCE [LARGE SCALE GENOMIC DNA]</scope>
    <source>
        <strain evidence="2 3">CBS 119000</strain>
    </source>
</reference>
<proteinExistence type="predicted"/>
<evidence type="ECO:0000313" key="3">
    <source>
        <dbReference type="Proteomes" id="UP001642502"/>
    </source>
</evidence>
<evidence type="ECO:0000256" key="1">
    <source>
        <dbReference type="SAM" id="Coils"/>
    </source>
</evidence>
<organism evidence="2 3">
    <name type="scientific">Sporothrix epigloea</name>
    <dbReference type="NCBI Taxonomy" id="1892477"/>
    <lineage>
        <taxon>Eukaryota</taxon>
        <taxon>Fungi</taxon>
        <taxon>Dikarya</taxon>
        <taxon>Ascomycota</taxon>
        <taxon>Pezizomycotina</taxon>
        <taxon>Sordariomycetes</taxon>
        <taxon>Sordariomycetidae</taxon>
        <taxon>Ophiostomatales</taxon>
        <taxon>Ophiostomataceae</taxon>
        <taxon>Sporothrix</taxon>
    </lineage>
</organism>